<gene>
    <name evidence="1" type="ORF">TeGR_g1754</name>
</gene>
<evidence type="ECO:0000313" key="1">
    <source>
        <dbReference type="EMBL" id="GMI28701.1"/>
    </source>
</evidence>
<reference evidence="1 2" key="1">
    <citation type="journal article" date="2023" name="Commun. Biol.">
        <title>Genome analysis of Parmales, the sister group of diatoms, reveals the evolutionary specialization of diatoms from phago-mixotrophs to photoautotrophs.</title>
        <authorList>
            <person name="Ban H."/>
            <person name="Sato S."/>
            <person name="Yoshikawa S."/>
            <person name="Yamada K."/>
            <person name="Nakamura Y."/>
            <person name="Ichinomiya M."/>
            <person name="Sato N."/>
            <person name="Blanc-Mathieu R."/>
            <person name="Endo H."/>
            <person name="Kuwata A."/>
            <person name="Ogata H."/>
        </authorList>
    </citation>
    <scope>NUCLEOTIDE SEQUENCE [LARGE SCALE GENOMIC DNA]</scope>
</reference>
<sequence>MGAAGVEEMISFMLNVDAGVDVTRVGTGDASGYTWSVTFPASMGDVPQMTAHVSDVPLSFATVQEGNVLGGSFRLGYGGETTADISHGATSKEVQQRLEALSTVGTVSVFRDDSLIDDQGGRTWAVTFTSAANAGDLDLMTANAAGLTTSNTLQNNGASPAAVSVAPTTQGAQIKAADTFVVTYDDGNGGGAEASPAIPFDATPSQMKTALETISTVPTGTLGVTRSGPDEQQGYTWTVSFLEDYPATHAGDRNEFVFDDSASTGEFNTGGAATVTVAEARAGTDKEVQEIVVTGGGDLASWFTIGFGVDSLGNGVDSPTQLAVLPSAGSCDGTVRETQRITTSTVDTTATGGDDTVSTETTFTLSYGSETTGPISAHDQGTGLCDVQAAAIETELEKLNAFFDVTVVTNPSPHATPNADHSCVWDVTFDTVSGDMALLEVTVSLGNASNGPATAATTADDTVAVAGVDDGNVDAVKATLESLSTVGTVTVTSAISGSDCTWTVTFDSNSGVLPLIRITAVDDNGGSGDTVAGVAAGATGTATQVTPSSSVGLSGEFTLEFEGQRTGYISYDATAAEVEAALDALSTIGDVAVTR</sequence>
<keyword evidence="2" id="KW-1185">Reference proteome</keyword>
<evidence type="ECO:0000313" key="2">
    <source>
        <dbReference type="Proteomes" id="UP001165060"/>
    </source>
</evidence>
<dbReference type="Proteomes" id="UP001165060">
    <property type="component" value="Unassembled WGS sequence"/>
</dbReference>
<protein>
    <submittedName>
        <fullName evidence="1">Uncharacterized protein</fullName>
    </submittedName>
</protein>
<name>A0ABQ6MLG2_9STRA</name>
<accession>A0ABQ6MLG2</accession>
<comment type="caution">
    <text evidence="1">The sequence shown here is derived from an EMBL/GenBank/DDBJ whole genome shotgun (WGS) entry which is preliminary data.</text>
</comment>
<dbReference type="EMBL" id="BRYB01002991">
    <property type="protein sequence ID" value="GMI28701.1"/>
    <property type="molecule type" value="Genomic_DNA"/>
</dbReference>
<organism evidence="1 2">
    <name type="scientific">Tetraparma gracilis</name>
    <dbReference type="NCBI Taxonomy" id="2962635"/>
    <lineage>
        <taxon>Eukaryota</taxon>
        <taxon>Sar</taxon>
        <taxon>Stramenopiles</taxon>
        <taxon>Ochrophyta</taxon>
        <taxon>Bolidophyceae</taxon>
        <taxon>Parmales</taxon>
        <taxon>Triparmaceae</taxon>
        <taxon>Tetraparma</taxon>
    </lineage>
</organism>
<proteinExistence type="predicted"/>